<reference evidence="1" key="1">
    <citation type="submission" date="2021-01" db="EMBL/GenBank/DDBJ databases">
        <authorList>
            <person name="Corre E."/>
            <person name="Pelletier E."/>
            <person name="Niang G."/>
            <person name="Scheremetjew M."/>
            <person name="Finn R."/>
            <person name="Kale V."/>
            <person name="Holt S."/>
            <person name="Cochrane G."/>
            <person name="Meng A."/>
            <person name="Brown T."/>
            <person name="Cohen L."/>
        </authorList>
    </citation>
    <scope>NUCLEOTIDE SEQUENCE</scope>
    <source>
        <strain evidence="1">CCMP 410</strain>
    </source>
</reference>
<dbReference type="InterPro" id="IPR032466">
    <property type="entry name" value="Metal_Hydrolase"/>
</dbReference>
<protein>
    <recommendedName>
        <fullName evidence="2">Glucuronate isomerase</fullName>
    </recommendedName>
</protein>
<evidence type="ECO:0000313" key="1">
    <source>
        <dbReference type="EMBL" id="CAD9280780.1"/>
    </source>
</evidence>
<proteinExistence type="predicted"/>
<name>A0A7S1Y6Y3_9STRA</name>
<evidence type="ECO:0008006" key="2">
    <source>
        <dbReference type="Google" id="ProtNLM"/>
    </source>
</evidence>
<sequence>MKDMIKSSSSSPTVAIVFAYASLLRWLTPKTITASGIKDTSKNIFCGWLDTATDGGDDNNEPTTTTYADGLQYNLSEGWYTFKCNCFLLDDGKATNLATALASIVSTDDNNDVIVAARQPSAYVSVVRQYLVCPNGGNLGEVVESNSSSSSRRSLDELACAISTVLARMIAGDSITGLLQEYSTLWTQPMNILMDTTPSASSSSSAPLHFRPYCPIPSTSRLLLSNDDDDFKKTPTTTTIRTHEEMTAVVYSEVACAKITDVHTHLFPPSHGPTLSLWGIDELLTYHYLVAEYFTTSAPTMSPTDFYINLTKPQQADLIWKALFIDRLPVSEACRGVLTTLCKLGLYQAVRDRDLDAIRTFYRDSYQSRGTEGALEFSNRIFEQEAGVDHVVMTNIPFDATEAAQWQQHKAANDPHYKSALRVDPLLTGDVETVNASLRMGGYEPTLDGAKKYLHDWCELIQPEYMMASTPHDFVLKESDMPAAAAASSSLNPDALMEPGAFATAAAAATACPPGEEAMSSLVDENCDLLTQVLMPVCQERQLALALKIGAHRGINPNLKSAGDGLAVEVDLQILARLCRSYPKVKFLATVLSRTHQQEACVLASKFSNLHLYGCWWFCNTPSMIADITTMRIELLGPSAFTAQHSDARVLDQLIYKWSHSRAVVAKVLATEFGKLLDHGNDDDGSGCWQVTRAQVRRDVQRLLGGSYHEFMKKKLY</sequence>
<dbReference type="SUPFAM" id="SSF51556">
    <property type="entry name" value="Metallo-dependent hydrolases"/>
    <property type="match status" value="1"/>
</dbReference>
<gene>
    <name evidence="1" type="ORF">GOCE00092_LOCUS9690</name>
</gene>
<dbReference type="AlphaFoldDB" id="A0A7S1Y6Y3"/>
<organism evidence="1">
    <name type="scientific">Grammatophora oceanica</name>
    <dbReference type="NCBI Taxonomy" id="210454"/>
    <lineage>
        <taxon>Eukaryota</taxon>
        <taxon>Sar</taxon>
        <taxon>Stramenopiles</taxon>
        <taxon>Ochrophyta</taxon>
        <taxon>Bacillariophyta</taxon>
        <taxon>Fragilariophyceae</taxon>
        <taxon>Fragilariophycidae</taxon>
        <taxon>Rhabdonematales</taxon>
        <taxon>Grammatophoraceae</taxon>
        <taxon>Grammatophora</taxon>
    </lineage>
</organism>
<dbReference type="Gene3D" id="1.10.2020.10">
    <property type="entry name" value="uronate isomerase, domain 2, chain A"/>
    <property type="match status" value="1"/>
</dbReference>
<accession>A0A7S1Y6Y3</accession>
<dbReference type="Gene3D" id="3.20.20.140">
    <property type="entry name" value="Metal-dependent hydrolases"/>
    <property type="match status" value="1"/>
</dbReference>
<dbReference type="EMBL" id="HBGK01019176">
    <property type="protein sequence ID" value="CAD9280780.1"/>
    <property type="molecule type" value="Transcribed_RNA"/>
</dbReference>